<accession>A0ABR1NE37</accession>
<comment type="caution">
    <text evidence="2">The sequence shown here is derived from an EMBL/GenBank/DDBJ whole genome shotgun (WGS) entry which is preliminary data.</text>
</comment>
<keyword evidence="3" id="KW-1185">Reference proteome</keyword>
<dbReference type="Gene3D" id="3.80.10.10">
    <property type="entry name" value="Ribonuclease Inhibitor"/>
    <property type="match status" value="1"/>
</dbReference>
<dbReference type="EMBL" id="JBBPBF010000010">
    <property type="protein sequence ID" value="KAK7612371.1"/>
    <property type="molecule type" value="Genomic_DNA"/>
</dbReference>
<dbReference type="SUPFAM" id="SSF52047">
    <property type="entry name" value="RNI-like"/>
    <property type="match status" value="1"/>
</dbReference>
<reference evidence="2 3" key="1">
    <citation type="submission" date="2024-04" db="EMBL/GenBank/DDBJ databases">
        <title>Phyllosticta paracitricarpa is synonymous to the EU quarantine fungus P. citricarpa based on phylogenomic analyses.</title>
        <authorList>
            <consortium name="Lawrence Berkeley National Laboratory"/>
            <person name="Van ingen-buijs V.A."/>
            <person name="Van westerhoven A.C."/>
            <person name="Haridas S."/>
            <person name="Skiadas P."/>
            <person name="Martin F."/>
            <person name="Groenewald J.Z."/>
            <person name="Crous P.W."/>
            <person name="Seidl M.F."/>
        </authorList>
    </citation>
    <scope>NUCLEOTIDE SEQUENCE [LARGE SCALE GENOMIC DNA]</scope>
    <source>
        <strain evidence="2 3">CBS 141358</strain>
    </source>
</reference>
<dbReference type="InterPro" id="IPR032675">
    <property type="entry name" value="LRR_dom_sf"/>
</dbReference>
<proteinExistence type="predicted"/>
<evidence type="ECO:0000313" key="2">
    <source>
        <dbReference type="EMBL" id="KAK7612371.1"/>
    </source>
</evidence>
<feature type="region of interest" description="Disordered" evidence="1">
    <location>
        <begin position="97"/>
        <end position="151"/>
    </location>
</feature>
<organism evidence="2 3">
    <name type="scientific">Phyllosticta paracitricarpa</name>
    <dbReference type="NCBI Taxonomy" id="2016321"/>
    <lineage>
        <taxon>Eukaryota</taxon>
        <taxon>Fungi</taxon>
        <taxon>Dikarya</taxon>
        <taxon>Ascomycota</taxon>
        <taxon>Pezizomycotina</taxon>
        <taxon>Dothideomycetes</taxon>
        <taxon>Dothideomycetes incertae sedis</taxon>
        <taxon>Botryosphaeriales</taxon>
        <taxon>Phyllostictaceae</taxon>
        <taxon>Phyllosticta</taxon>
    </lineage>
</organism>
<dbReference type="Proteomes" id="UP001367316">
    <property type="component" value="Unassembled WGS sequence"/>
</dbReference>
<evidence type="ECO:0008006" key="4">
    <source>
        <dbReference type="Google" id="ProtNLM"/>
    </source>
</evidence>
<sequence>MAQFLTMNDSVFMNDLISNMPDLVMHRPDPVVEYMPRFSFEGKHRPGLIPEEDEGDEAAPPVDVPRWRSNSQRQSHSRTASLSRPFSRGPHFWLRDSSLSRQGSGSSTARSVLSRQHVERSLSMRTQKTSSEATQSSRPQSARSDLSMASSRVASVRQPPIFRRLSKEIYACIMRQLEILHFGKGANSCTACYLRDLYSLSLSSRVWEKAARAHMYGTLWVPAPDKEDRGKVAPTKPTHIKALRKILREKSAYGNMVREIKAYELQQAFAEANYNEAQEIVNDLASIVMACPNLEKLTGFHWIYRHEFDRLNHALSTRPHLKERAWLISQPINHQPISLDKSSGVAALQLYPGPTELFLHHHDNCSNLKTLFLHGEGTGIMDFRSFVATFRKLQHLEDLHLSNFSAADFNDRTLAAIPPLKRLRLDTLDGVTDKGLMRFSRSPAAKGLAALSLVDLEIIDLLIVTSFFEHCTSLTRFTIVQEGSPGIAPFTPVYRPVFSSPSLRYLHWDILMPGAATEELAISIAEGTFPLLRRLRAPADHGGHLQDVCRPVSNIKHASDAQLLKEQDVAAEHDSKLDEDYFLTSATLYPVSSMLETVDEVPPIKPSTRTLPAARQAAQSRIDGAALLSFSSLSDSGAASNADTAGTRSRGSSLSSISSSVIGTIASTHNPNHSYKHNRNHHHLSTAMTNNKPHMQVVIEEEGVVHSRYVFSGSMGSPGSRVEYWLEPDVPGSDEAVVRASDLLGVRMRRTVRTWAGSDADGVECAGMGAEDAGGRWHRPRRRIVPLELGDFF</sequence>
<protein>
    <recommendedName>
        <fullName evidence="4">F-box domain-containing protein</fullName>
    </recommendedName>
</protein>
<feature type="region of interest" description="Disordered" evidence="1">
    <location>
        <begin position="634"/>
        <end position="655"/>
    </location>
</feature>
<gene>
    <name evidence="2" type="ORF">JOL62DRAFT_617812</name>
</gene>
<feature type="compositionally biased region" description="Polar residues" evidence="1">
    <location>
        <begin position="123"/>
        <end position="151"/>
    </location>
</feature>
<name>A0ABR1NE37_9PEZI</name>
<feature type="compositionally biased region" description="Polar residues" evidence="1">
    <location>
        <begin position="68"/>
        <end position="84"/>
    </location>
</feature>
<feature type="region of interest" description="Disordered" evidence="1">
    <location>
        <begin position="45"/>
        <end position="84"/>
    </location>
</feature>
<feature type="compositionally biased region" description="Low complexity" evidence="1">
    <location>
        <begin position="97"/>
        <end position="107"/>
    </location>
</feature>
<evidence type="ECO:0000313" key="3">
    <source>
        <dbReference type="Proteomes" id="UP001367316"/>
    </source>
</evidence>
<evidence type="ECO:0000256" key="1">
    <source>
        <dbReference type="SAM" id="MobiDB-lite"/>
    </source>
</evidence>